<dbReference type="Pfam" id="PF00753">
    <property type="entry name" value="Lactamase_B"/>
    <property type="match status" value="1"/>
</dbReference>
<evidence type="ECO:0000256" key="3">
    <source>
        <dbReference type="ARBA" id="ARBA00022723"/>
    </source>
</evidence>
<proteinExistence type="inferred from homology"/>
<keyword evidence="5" id="KW-0862">Zinc</keyword>
<comment type="caution">
    <text evidence="7">The sequence shown here is derived from an EMBL/GenBank/DDBJ whole genome shotgun (WGS) entry which is preliminary data.</text>
</comment>
<protein>
    <submittedName>
        <fullName evidence="7">Metallo-hydrolase/oxidoreductase</fullName>
    </submittedName>
</protein>
<evidence type="ECO:0000256" key="1">
    <source>
        <dbReference type="ARBA" id="ARBA00001947"/>
    </source>
</evidence>
<dbReference type="SMART" id="SM00849">
    <property type="entry name" value="Lactamase_B"/>
    <property type="match status" value="1"/>
</dbReference>
<name>A0A9P4N1U8_9PLEO</name>
<dbReference type="EMBL" id="ML993882">
    <property type="protein sequence ID" value="KAF2204185.1"/>
    <property type="molecule type" value="Genomic_DNA"/>
</dbReference>
<dbReference type="GO" id="GO:0046872">
    <property type="term" value="F:metal ion binding"/>
    <property type="evidence" value="ECO:0007669"/>
    <property type="project" value="UniProtKB-KW"/>
</dbReference>
<dbReference type="PANTHER" id="PTHR42978">
    <property type="entry name" value="QUORUM-QUENCHING LACTONASE YTNP-RELATED-RELATED"/>
    <property type="match status" value="1"/>
</dbReference>
<sequence length="280" mass="31558">MTSIDLINKAPEGTKLWLLHVGNLECDEGWFKRAGGTSTASNPNPPHTRRKLIMLSILIEHPTEGLILYETGGGKDYPEVWGAPANDVFARVDYDSSQELDAQIARTGHNIKDIKMVIIGHLHLDHAGGLEPFRNTGIPVYAHELEIKHAFYSVATKTDLGVYLPYYLTFDINWKPFSGDFLEIAEGLNVHLTPGHTPGLCILQVNMPKSGTFIFTSDMYHVRENYEDDMPQGWLARDHDGWVRSHEKIKMLVKRTKAKIVFGHCKETVQGMKFAPEAYD</sequence>
<reference evidence="7" key="1">
    <citation type="journal article" date="2020" name="Stud. Mycol.">
        <title>101 Dothideomycetes genomes: a test case for predicting lifestyles and emergence of pathogens.</title>
        <authorList>
            <person name="Haridas S."/>
            <person name="Albert R."/>
            <person name="Binder M."/>
            <person name="Bloem J."/>
            <person name="Labutti K."/>
            <person name="Salamov A."/>
            <person name="Andreopoulos B."/>
            <person name="Baker S."/>
            <person name="Barry K."/>
            <person name="Bills G."/>
            <person name="Bluhm B."/>
            <person name="Cannon C."/>
            <person name="Castanera R."/>
            <person name="Culley D."/>
            <person name="Daum C."/>
            <person name="Ezra D."/>
            <person name="Gonzalez J."/>
            <person name="Henrissat B."/>
            <person name="Kuo A."/>
            <person name="Liang C."/>
            <person name="Lipzen A."/>
            <person name="Lutzoni F."/>
            <person name="Magnuson J."/>
            <person name="Mondo S."/>
            <person name="Nolan M."/>
            <person name="Ohm R."/>
            <person name="Pangilinan J."/>
            <person name="Park H.-J."/>
            <person name="Ramirez L."/>
            <person name="Alfaro M."/>
            <person name="Sun H."/>
            <person name="Tritt A."/>
            <person name="Yoshinaga Y."/>
            <person name="Zwiers L.-H."/>
            <person name="Turgeon B."/>
            <person name="Goodwin S."/>
            <person name="Spatafora J."/>
            <person name="Crous P."/>
            <person name="Grigoriev I."/>
        </authorList>
    </citation>
    <scope>NUCLEOTIDE SEQUENCE</scope>
    <source>
        <strain evidence="7">ATCC 74209</strain>
    </source>
</reference>
<keyword evidence="4" id="KW-0378">Hydrolase</keyword>
<dbReference type="SUPFAM" id="SSF56281">
    <property type="entry name" value="Metallo-hydrolase/oxidoreductase"/>
    <property type="match status" value="1"/>
</dbReference>
<evidence type="ECO:0000256" key="5">
    <source>
        <dbReference type="ARBA" id="ARBA00022833"/>
    </source>
</evidence>
<keyword evidence="8" id="KW-1185">Reference proteome</keyword>
<evidence type="ECO:0000256" key="4">
    <source>
        <dbReference type="ARBA" id="ARBA00022801"/>
    </source>
</evidence>
<evidence type="ECO:0000259" key="6">
    <source>
        <dbReference type="SMART" id="SM00849"/>
    </source>
</evidence>
<dbReference type="Gene3D" id="3.60.15.10">
    <property type="entry name" value="Ribonuclease Z/Hydroxyacylglutathione hydrolase-like"/>
    <property type="match status" value="1"/>
</dbReference>
<dbReference type="OrthoDB" id="10250730at2759"/>
<evidence type="ECO:0000313" key="8">
    <source>
        <dbReference type="Proteomes" id="UP000799536"/>
    </source>
</evidence>
<gene>
    <name evidence="7" type="ORF">GQ43DRAFT_460952</name>
</gene>
<dbReference type="GO" id="GO:0016787">
    <property type="term" value="F:hydrolase activity"/>
    <property type="evidence" value="ECO:0007669"/>
    <property type="project" value="UniProtKB-KW"/>
</dbReference>
<evidence type="ECO:0000313" key="7">
    <source>
        <dbReference type="EMBL" id="KAF2204185.1"/>
    </source>
</evidence>
<dbReference type="CDD" id="cd07729">
    <property type="entry name" value="AHL_lactonase_MBL-fold"/>
    <property type="match status" value="1"/>
</dbReference>
<dbReference type="InterPro" id="IPR051013">
    <property type="entry name" value="MBL_superfamily_lactonases"/>
</dbReference>
<organism evidence="7 8">
    <name type="scientific">Delitschia confertaspora ATCC 74209</name>
    <dbReference type="NCBI Taxonomy" id="1513339"/>
    <lineage>
        <taxon>Eukaryota</taxon>
        <taxon>Fungi</taxon>
        <taxon>Dikarya</taxon>
        <taxon>Ascomycota</taxon>
        <taxon>Pezizomycotina</taxon>
        <taxon>Dothideomycetes</taxon>
        <taxon>Pleosporomycetidae</taxon>
        <taxon>Pleosporales</taxon>
        <taxon>Delitschiaceae</taxon>
        <taxon>Delitschia</taxon>
    </lineage>
</organism>
<accession>A0A9P4N1U8</accession>
<dbReference type="Proteomes" id="UP000799536">
    <property type="component" value="Unassembled WGS sequence"/>
</dbReference>
<dbReference type="AlphaFoldDB" id="A0A9P4N1U8"/>
<dbReference type="InterPro" id="IPR001279">
    <property type="entry name" value="Metallo-B-lactamas"/>
</dbReference>
<evidence type="ECO:0000256" key="2">
    <source>
        <dbReference type="ARBA" id="ARBA00007749"/>
    </source>
</evidence>
<feature type="domain" description="Metallo-beta-lactamase" evidence="6">
    <location>
        <begin position="53"/>
        <end position="264"/>
    </location>
</feature>
<comment type="similarity">
    <text evidence="2">Belongs to the metallo-beta-lactamase superfamily.</text>
</comment>
<dbReference type="InterPro" id="IPR036866">
    <property type="entry name" value="RibonucZ/Hydroxyglut_hydro"/>
</dbReference>
<dbReference type="PANTHER" id="PTHR42978:SF2">
    <property type="entry name" value="102 KBASES UNSTABLE REGION: FROM 1 TO 119443"/>
    <property type="match status" value="1"/>
</dbReference>
<comment type="cofactor">
    <cofactor evidence="1">
        <name>Zn(2+)</name>
        <dbReference type="ChEBI" id="CHEBI:29105"/>
    </cofactor>
</comment>
<keyword evidence="3" id="KW-0479">Metal-binding</keyword>